<dbReference type="AlphaFoldDB" id="A0AAD5C2D6"/>
<name>A0AAD5C2D6_AMBAR</name>
<dbReference type="Proteomes" id="UP001206925">
    <property type="component" value="Unassembled WGS sequence"/>
</dbReference>
<protein>
    <submittedName>
        <fullName evidence="1">Uncharacterized protein</fullName>
    </submittedName>
</protein>
<proteinExistence type="predicted"/>
<feature type="non-terminal residue" evidence="1">
    <location>
        <position position="67"/>
    </location>
</feature>
<sequence length="67" mass="8241">MVRCKQQKSGWECGYLVIQHMFEFLYFYVDQFPIRMWNNTSYATDKDIDLMLNVYGSWVVLNRFRMI</sequence>
<accession>A0AAD5C2D6</accession>
<keyword evidence="2" id="KW-1185">Reference proteome</keyword>
<comment type="caution">
    <text evidence="1">The sequence shown here is derived from an EMBL/GenBank/DDBJ whole genome shotgun (WGS) entry which is preliminary data.</text>
</comment>
<evidence type="ECO:0000313" key="1">
    <source>
        <dbReference type="EMBL" id="KAI7733837.1"/>
    </source>
</evidence>
<organism evidence="1 2">
    <name type="scientific">Ambrosia artemisiifolia</name>
    <name type="common">Common ragweed</name>
    <dbReference type="NCBI Taxonomy" id="4212"/>
    <lineage>
        <taxon>Eukaryota</taxon>
        <taxon>Viridiplantae</taxon>
        <taxon>Streptophyta</taxon>
        <taxon>Embryophyta</taxon>
        <taxon>Tracheophyta</taxon>
        <taxon>Spermatophyta</taxon>
        <taxon>Magnoliopsida</taxon>
        <taxon>eudicotyledons</taxon>
        <taxon>Gunneridae</taxon>
        <taxon>Pentapetalae</taxon>
        <taxon>asterids</taxon>
        <taxon>campanulids</taxon>
        <taxon>Asterales</taxon>
        <taxon>Asteraceae</taxon>
        <taxon>Asteroideae</taxon>
        <taxon>Heliantheae alliance</taxon>
        <taxon>Heliantheae</taxon>
        <taxon>Ambrosia</taxon>
    </lineage>
</organism>
<reference evidence="1" key="1">
    <citation type="submission" date="2022-06" db="EMBL/GenBank/DDBJ databases">
        <title>Uncovering the hologenomic basis of an extraordinary plant invasion.</title>
        <authorList>
            <person name="Bieker V.C."/>
            <person name="Martin M.D."/>
            <person name="Gilbert T."/>
            <person name="Hodgins K."/>
            <person name="Battlay P."/>
            <person name="Petersen B."/>
            <person name="Wilson J."/>
        </authorList>
    </citation>
    <scope>NUCLEOTIDE SEQUENCE</scope>
    <source>
        <strain evidence="1">AA19_3_7</strain>
        <tissue evidence="1">Leaf</tissue>
    </source>
</reference>
<gene>
    <name evidence="1" type="ORF">M8C21_027746</name>
</gene>
<evidence type="ECO:0000313" key="2">
    <source>
        <dbReference type="Proteomes" id="UP001206925"/>
    </source>
</evidence>
<dbReference type="EMBL" id="JAMZMK010009898">
    <property type="protein sequence ID" value="KAI7733837.1"/>
    <property type="molecule type" value="Genomic_DNA"/>
</dbReference>